<evidence type="ECO:0000259" key="2">
    <source>
        <dbReference type="Pfam" id="PF03016"/>
    </source>
</evidence>
<dbReference type="Proteomes" id="UP001347796">
    <property type="component" value="Unassembled WGS sequence"/>
</dbReference>
<evidence type="ECO:0000313" key="4">
    <source>
        <dbReference type="Proteomes" id="UP001347796"/>
    </source>
</evidence>
<evidence type="ECO:0000313" key="3">
    <source>
        <dbReference type="EMBL" id="KAK6167238.1"/>
    </source>
</evidence>
<proteinExistence type="inferred from homology"/>
<keyword evidence="4" id="KW-1185">Reference proteome</keyword>
<reference evidence="3 4" key="1">
    <citation type="submission" date="2024-01" db="EMBL/GenBank/DDBJ databases">
        <title>The genome of the rayed Mediterranean limpet Patella caerulea (Linnaeus, 1758).</title>
        <authorList>
            <person name="Anh-Thu Weber A."/>
            <person name="Halstead-Nussloch G."/>
        </authorList>
    </citation>
    <scope>NUCLEOTIDE SEQUENCE [LARGE SCALE GENOMIC DNA]</scope>
    <source>
        <strain evidence="3">AATW-2023a</strain>
        <tissue evidence="3">Whole specimen</tissue>
    </source>
</reference>
<accession>A0AAN8J0I5</accession>
<dbReference type="AlphaFoldDB" id="A0AAN8J0I5"/>
<comment type="similarity">
    <text evidence="1">Belongs to the glycosyltransferase 47 family.</text>
</comment>
<dbReference type="GO" id="GO:0016757">
    <property type="term" value="F:glycosyltransferase activity"/>
    <property type="evidence" value="ECO:0007669"/>
    <property type="project" value="InterPro"/>
</dbReference>
<evidence type="ECO:0000256" key="1">
    <source>
        <dbReference type="ARBA" id="ARBA00010271"/>
    </source>
</evidence>
<dbReference type="GO" id="GO:0015012">
    <property type="term" value="P:heparan sulfate proteoglycan biosynthetic process"/>
    <property type="evidence" value="ECO:0007669"/>
    <property type="project" value="UniProtKB-ARBA"/>
</dbReference>
<dbReference type="PANTHER" id="PTHR11062:SF281">
    <property type="entry name" value="EXOSTOSIN-LIKE 2"/>
    <property type="match status" value="1"/>
</dbReference>
<organism evidence="3 4">
    <name type="scientific">Patella caerulea</name>
    <name type="common">Rayed Mediterranean limpet</name>
    <dbReference type="NCBI Taxonomy" id="87958"/>
    <lineage>
        <taxon>Eukaryota</taxon>
        <taxon>Metazoa</taxon>
        <taxon>Spiralia</taxon>
        <taxon>Lophotrochozoa</taxon>
        <taxon>Mollusca</taxon>
        <taxon>Gastropoda</taxon>
        <taxon>Patellogastropoda</taxon>
        <taxon>Patelloidea</taxon>
        <taxon>Patellidae</taxon>
        <taxon>Patella</taxon>
    </lineage>
</organism>
<dbReference type="InterPro" id="IPR040911">
    <property type="entry name" value="Exostosin_GT47"/>
</dbReference>
<dbReference type="InterPro" id="IPR004263">
    <property type="entry name" value="Exostosin"/>
</dbReference>
<dbReference type="EMBL" id="JAZGQO010000018">
    <property type="protein sequence ID" value="KAK6167238.1"/>
    <property type="molecule type" value="Genomic_DNA"/>
</dbReference>
<protein>
    <recommendedName>
        <fullName evidence="2">Exostosin GT47 domain-containing protein</fullName>
    </recommendedName>
</protein>
<feature type="domain" description="Exostosin GT47" evidence="2">
    <location>
        <begin position="76"/>
        <end position="406"/>
    </location>
</feature>
<sequence length="471" mass="54887">MIILFSFERNGRGFIQVTDIDSLEVSTIFKTIKYQREKTPQIKHQTTEKLIKYKNSDQVISSGTHLEKEPSMLISQKPLKIYIYTLPKKFNDEIIKCLLLSRAYRGCFDLTNNGMGKLLFRTNGFAVMDSNQFSLEVIIHQQLLKSSLRTTNISEADIFYVPAYMGLACFCGQTSRTESNLVNDMYKHLQMQKPFQQQKPHFSTLAKIEREQTSNSCSLLKNKHSRQLTFIGIEKEANEGSRIYLGLKQQKIIVAPYPSYIHYYSKNISRIVTPSIKQRNVFIFMAASVRRSNAFRSHIIDQFQTKTKDSYQEFYNSDQNRGVKQVMLVTSECLGNHKNTTIPWMLHSVFCLQPPGDSPTRKSFYDAILSGCIPVLFHYFNKYQVRYPFDWRFNYTDFTIILPAYDKIQSYPDIYDTLQKIPAGEISRLHFNLQTVARYFQYSVIEGNISGYEDTAMFYIIQELKQIYNIS</sequence>
<dbReference type="PANTHER" id="PTHR11062">
    <property type="entry name" value="EXOSTOSIN HEPARAN SULFATE GLYCOSYLTRANSFERASE -RELATED"/>
    <property type="match status" value="1"/>
</dbReference>
<name>A0AAN8J0I5_PATCE</name>
<gene>
    <name evidence="3" type="ORF">SNE40_021318</name>
</gene>
<dbReference type="Pfam" id="PF03016">
    <property type="entry name" value="Exostosin_GT47"/>
    <property type="match status" value="1"/>
</dbReference>
<comment type="caution">
    <text evidence="3">The sequence shown here is derived from an EMBL/GenBank/DDBJ whole genome shotgun (WGS) entry which is preliminary data.</text>
</comment>